<keyword evidence="3" id="KW-1185">Reference proteome</keyword>
<protein>
    <submittedName>
        <fullName evidence="2">Uncharacterized protein</fullName>
    </submittedName>
</protein>
<feature type="signal peptide" evidence="1">
    <location>
        <begin position="1"/>
        <end position="24"/>
    </location>
</feature>
<dbReference type="AlphaFoldDB" id="A0AA38P152"/>
<accession>A0AA38P152</accession>
<reference evidence="2" key="1">
    <citation type="submission" date="2022-08" db="EMBL/GenBank/DDBJ databases">
        <authorList>
            <consortium name="DOE Joint Genome Institute"/>
            <person name="Min B."/>
            <person name="Riley R."/>
            <person name="Sierra-Patev S."/>
            <person name="Naranjo-Ortiz M."/>
            <person name="Looney B."/>
            <person name="Konkel Z."/>
            <person name="Slot J.C."/>
            <person name="Sakamoto Y."/>
            <person name="Steenwyk J.L."/>
            <person name="Rokas A."/>
            <person name="Carro J."/>
            <person name="Camarero S."/>
            <person name="Ferreira P."/>
            <person name="Molpeceres G."/>
            <person name="Ruiz-Duenas F.J."/>
            <person name="Serrano A."/>
            <person name="Henrissat B."/>
            <person name="Drula E."/>
            <person name="Hughes K.W."/>
            <person name="Mata J.L."/>
            <person name="Ishikawa N.K."/>
            <person name="Vargas-Isla R."/>
            <person name="Ushijima S."/>
            <person name="Smith C.A."/>
            <person name="Ahrendt S."/>
            <person name="Andreopoulos W."/>
            <person name="He G."/>
            <person name="Labutti K."/>
            <person name="Lipzen A."/>
            <person name="Ng V."/>
            <person name="Sandor L."/>
            <person name="Barry K."/>
            <person name="Martinez A.T."/>
            <person name="Xiao Y."/>
            <person name="Gibbons J.G."/>
            <person name="Terashima K."/>
            <person name="Hibbett D.S."/>
            <person name="Grigoriev I.V."/>
        </authorList>
    </citation>
    <scope>NUCLEOTIDE SEQUENCE</scope>
    <source>
        <strain evidence="2">TFB9207</strain>
    </source>
</reference>
<evidence type="ECO:0000256" key="1">
    <source>
        <dbReference type="SAM" id="SignalP"/>
    </source>
</evidence>
<dbReference type="InterPro" id="IPR045564">
    <property type="entry name" value="DUF5910"/>
</dbReference>
<dbReference type="Pfam" id="PF19287">
    <property type="entry name" value="DUF5910"/>
    <property type="match status" value="1"/>
</dbReference>
<organism evidence="2 3">
    <name type="scientific">Lentinula raphanica</name>
    <dbReference type="NCBI Taxonomy" id="153919"/>
    <lineage>
        <taxon>Eukaryota</taxon>
        <taxon>Fungi</taxon>
        <taxon>Dikarya</taxon>
        <taxon>Basidiomycota</taxon>
        <taxon>Agaricomycotina</taxon>
        <taxon>Agaricomycetes</taxon>
        <taxon>Agaricomycetidae</taxon>
        <taxon>Agaricales</taxon>
        <taxon>Marasmiineae</taxon>
        <taxon>Omphalotaceae</taxon>
        <taxon>Lentinula</taxon>
    </lineage>
</organism>
<proteinExistence type="predicted"/>
<comment type="caution">
    <text evidence="2">The sequence shown here is derived from an EMBL/GenBank/DDBJ whole genome shotgun (WGS) entry which is preliminary data.</text>
</comment>
<evidence type="ECO:0000313" key="2">
    <source>
        <dbReference type="EMBL" id="KAJ3834354.1"/>
    </source>
</evidence>
<gene>
    <name evidence="2" type="ORF">F5878DRAFT_630735</name>
</gene>
<name>A0AA38P152_9AGAR</name>
<feature type="chain" id="PRO_5041459450" evidence="1">
    <location>
        <begin position="25"/>
        <end position="244"/>
    </location>
</feature>
<dbReference type="Proteomes" id="UP001163846">
    <property type="component" value="Unassembled WGS sequence"/>
</dbReference>
<evidence type="ECO:0000313" key="3">
    <source>
        <dbReference type="Proteomes" id="UP001163846"/>
    </source>
</evidence>
<dbReference type="EMBL" id="MU806544">
    <property type="protein sequence ID" value="KAJ3834354.1"/>
    <property type="molecule type" value="Genomic_DNA"/>
</dbReference>
<sequence>MKVLPTFTIFFIFYSSHLLPSCFALPLSESGLPDAKTVARLKTVQNNQKVLLGYRYILTYVTERAWEQYMFAGNQLTDIGDHEAELGEGAYVYRDITRQPIHEGNTVVCKVSVDYEKFRNARRAFIPNEVVSRRLHSPPGVYHTKTVIWDSFKPKGSIQRTWGYLKSLGDPAKQTILASRIHGYTDNDYQVLIPPYFLKRDANSKRPGGSGDLGMDVECTMISDAPEIDVHVIPNWRMWWSEIN</sequence>
<keyword evidence="1" id="KW-0732">Signal</keyword>